<feature type="transmembrane region" description="Helical" evidence="6">
    <location>
        <begin position="68"/>
        <end position="89"/>
    </location>
</feature>
<feature type="transmembrane region" description="Helical" evidence="6">
    <location>
        <begin position="126"/>
        <end position="144"/>
    </location>
</feature>
<dbReference type="GO" id="GO:0016020">
    <property type="term" value="C:membrane"/>
    <property type="evidence" value="ECO:0007669"/>
    <property type="project" value="UniProtKB-SubCell"/>
</dbReference>
<dbReference type="InParanoid" id="A0A0J6WVR4"/>
<feature type="transmembrane region" description="Helical" evidence="6">
    <location>
        <begin position="37"/>
        <end position="56"/>
    </location>
</feature>
<dbReference type="EMBL" id="LEKT01000041">
    <property type="protein sequence ID" value="KMO85902.1"/>
    <property type="molecule type" value="Genomic_DNA"/>
</dbReference>
<proteinExistence type="inferred from homology"/>
<dbReference type="Pfam" id="PF00892">
    <property type="entry name" value="EamA"/>
    <property type="match status" value="2"/>
</dbReference>
<evidence type="ECO:0000256" key="4">
    <source>
        <dbReference type="ARBA" id="ARBA00022989"/>
    </source>
</evidence>
<dbReference type="PANTHER" id="PTHR32322:SF2">
    <property type="entry name" value="EAMA DOMAIN-CONTAINING PROTEIN"/>
    <property type="match status" value="1"/>
</dbReference>
<feature type="domain" description="EamA" evidence="7">
    <location>
        <begin position="5"/>
        <end position="139"/>
    </location>
</feature>
<dbReference type="Pfam" id="PF13189">
    <property type="entry name" value="Cytidylate_kin2"/>
    <property type="match status" value="1"/>
</dbReference>
<dbReference type="InterPro" id="IPR037185">
    <property type="entry name" value="EmrE-like"/>
</dbReference>
<reference evidence="8 9" key="1">
    <citation type="submission" date="2015-06" db="EMBL/GenBank/DDBJ databases">
        <title>Draft genome sequence of beer spoilage bacterium Megasphaera cerevisiae type strain 20462.</title>
        <authorList>
            <person name="Kutumbaka K."/>
            <person name="Pasmowitz J."/>
            <person name="Mategko J."/>
            <person name="Reyes D."/>
            <person name="Friedrich A."/>
            <person name="Han S."/>
            <person name="Martens-Habbena W."/>
            <person name="Neal-McKinney J."/>
            <person name="Janagama H.K."/>
            <person name="Nadala C."/>
            <person name="Samadpour M."/>
        </authorList>
    </citation>
    <scope>NUCLEOTIDE SEQUENCE [LARGE SCALE GENOMIC DNA]</scope>
    <source>
        <strain evidence="8 9">DSM 20462</strain>
    </source>
</reference>
<keyword evidence="4 6" id="KW-1133">Transmembrane helix</keyword>
<dbReference type="Gene3D" id="1.10.3730.20">
    <property type="match status" value="1"/>
</dbReference>
<dbReference type="OrthoDB" id="9813604at2"/>
<dbReference type="InterPro" id="IPR000620">
    <property type="entry name" value="EamA_dom"/>
</dbReference>
<dbReference type="Gene3D" id="3.40.50.300">
    <property type="entry name" value="P-loop containing nucleotide triphosphate hydrolases"/>
    <property type="match status" value="1"/>
</dbReference>
<protein>
    <recommendedName>
        <fullName evidence="7">EamA domain-containing protein</fullName>
    </recommendedName>
</protein>
<dbReference type="InterPro" id="IPR027417">
    <property type="entry name" value="P-loop_NTPase"/>
</dbReference>
<accession>A0A0J6WVR4</accession>
<dbReference type="PATRIC" id="fig|1122219.3.peg.2147"/>
<feature type="domain" description="EamA" evidence="7">
    <location>
        <begin position="151"/>
        <end position="284"/>
    </location>
</feature>
<comment type="caution">
    <text evidence="8">The sequence shown here is derived from an EMBL/GenBank/DDBJ whole genome shotgun (WGS) entry which is preliminary data.</text>
</comment>
<feature type="transmembrane region" description="Helical" evidence="6">
    <location>
        <begin position="95"/>
        <end position="117"/>
    </location>
</feature>
<dbReference type="AlphaFoldDB" id="A0A0J6WVR4"/>
<dbReference type="Proteomes" id="UP000036503">
    <property type="component" value="Unassembled WGS sequence"/>
</dbReference>
<gene>
    <name evidence="8" type="ORF">AB840_10985</name>
</gene>
<keyword evidence="5 6" id="KW-0472">Membrane</keyword>
<feature type="transmembrane region" description="Helical" evidence="6">
    <location>
        <begin position="213"/>
        <end position="232"/>
    </location>
</feature>
<feature type="transmembrane region" description="Helical" evidence="6">
    <location>
        <begin position="150"/>
        <end position="169"/>
    </location>
</feature>
<dbReference type="InterPro" id="IPR050638">
    <property type="entry name" value="AA-Vitamin_Transporters"/>
</dbReference>
<organism evidence="8 9">
    <name type="scientific">Megasphaera cerevisiae DSM 20462</name>
    <dbReference type="NCBI Taxonomy" id="1122219"/>
    <lineage>
        <taxon>Bacteria</taxon>
        <taxon>Bacillati</taxon>
        <taxon>Bacillota</taxon>
        <taxon>Negativicutes</taxon>
        <taxon>Veillonellales</taxon>
        <taxon>Veillonellaceae</taxon>
        <taxon>Megasphaera</taxon>
    </lineage>
</organism>
<evidence type="ECO:0000256" key="3">
    <source>
        <dbReference type="ARBA" id="ARBA00022692"/>
    </source>
</evidence>
<comment type="subcellular location">
    <subcellularLocation>
        <location evidence="1">Membrane</location>
        <topology evidence="1">Multi-pass membrane protein</topology>
    </subcellularLocation>
</comment>
<evidence type="ECO:0000256" key="2">
    <source>
        <dbReference type="ARBA" id="ARBA00007362"/>
    </source>
</evidence>
<sequence length="534" mass="59174">MSSKMGTICIVLTALAFGTMEISLKIAGNAFTPFQLTFLRFLVGGILLAPLAFRDIQKRHIHLIASDWGYLAVLGLINIGFSMILFQVGVNMSNAGLAAIVFSSNPVFVMIFSHFIIHESFTRKKVITLILSILGLLIVANPIAIIRSGNFGLCISALASIAFALYTTLGKLRIEKLGGNVENSFSFLIGCTFLLIVLLFHGDPILGGITTTTIVPLLYCSFVVTGFGYLCFMKAIELTGPSNASFSFFLKPVIALFLSAIILSEPVTLSAIVGLVLILAGCTLAGPIERLIFHQHAIGEIQRMQTHPAWVTEQQTKPLVITISREFGAGGRNVGKLIAKQLGVPYYDTAIINMARKEKGFSKQFIKAHEEAIGNRILSNLYDNYTHYASGVNSDRQMLFDEESKIITDVAKISSCVIVGRLANYILRDRANTFDVFISSDPEWAAQRIMLREHVDHDQAIRIRNRVNRQRQDHCRYFTDSYWGYGANYDLSLKSSDYGTAQTANIILQVVQRRLRVTEEETSPNYHLTPALQK</sequence>
<feature type="transmembrane region" description="Helical" evidence="6">
    <location>
        <begin position="181"/>
        <end position="201"/>
    </location>
</feature>
<dbReference type="RefSeq" id="WP_048514896.1">
    <property type="nucleotide sequence ID" value="NZ_FUXD01000035.1"/>
</dbReference>
<comment type="similarity">
    <text evidence="2">Belongs to the EamA transporter family.</text>
</comment>
<evidence type="ECO:0000259" key="7">
    <source>
        <dbReference type="Pfam" id="PF00892"/>
    </source>
</evidence>
<dbReference type="STRING" id="39029.BSR42_10940"/>
<evidence type="ECO:0000256" key="6">
    <source>
        <dbReference type="SAM" id="Phobius"/>
    </source>
</evidence>
<dbReference type="PANTHER" id="PTHR32322">
    <property type="entry name" value="INNER MEMBRANE TRANSPORTER"/>
    <property type="match status" value="1"/>
</dbReference>
<dbReference type="SUPFAM" id="SSF52540">
    <property type="entry name" value="P-loop containing nucleoside triphosphate hydrolases"/>
    <property type="match status" value="1"/>
</dbReference>
<evidence type="ECO:0000313" key="9">
    <source>
        <dbReference type="Proteomes" id="UP000036503"/>
    </source>
</evidence>
<dbReference type="SUPFAM" id="SSF103481">
    <property type="entry name" value="Multidrug resistance efflux transporter EmrE"/>
    <property type="match status" value="2"/>
</dbReference>
<evidence type="ECO:0000256" key="5">
    <source>
        <dbReference type="ARBA" id="ARBA00023136"/>
    </source>
</evidence>
<name>A0A0J6WVR4_9FIRM</name>
<keyword evidence="3 6" id="KW-0812">Transmembrane</keyword>
<feature type="transmembrane region" description="Helical" evidence="6">
    <location>
        <begin position="269"/>
        <end position="288"/>
    </location>
</feature>
<keyword evidence="9" id="KW-1185">Reference proteome</keyword>
<evidence type="ECO:0000313" key="8">
    <source>
        <dbReference type="EMBL" id="KMO85902.1"/>
    </source>
</evidence>
<evidence type="ECO:0000256" key="1">
    <source>
        <dbReference type="ARBA" id="ARBA00004141"/>
    </source>
</evidence>
<feature type="transmembrane region" description="Helical" evidence="6">
    <location>
        <begin position="244"/>
        <end position="263"/>
    </location>
</feature>